<dbReference type="PATRIC" id="fig|1359184.3.peg.716"/>
<reference evidence="9 11" key="1">
    <citation type="submission" date="2015-02" db="EMBL/GenBank/DDBJ databases">
        <title>Genome Sequencing of Rickettsiales.</title>
        <authorList>
            <person name="Daugherty S.C."/>
            <person name="Su Q."/>
            <person name="Abolude K."/>
            <person name="Beier-Sexton M."/>
            <person name="Carlyon J.A."/>
            <person name="Carter R."/>
            <person name="Day N.P."/>
            <person name="Dumler S.J."/>
            <person name="Dyachenko V."/>
            <person name="Godinez A."/>
            <person name="Kurtti T.J."/>
            <person name="Lichay M."/>
            <person name="Mullins K.E."/>
            <person name="Ott S."/>
            <person name="Pappas-Brown V."/>
            <person name="Paris D.H."/>
            <person name="Patel P."/>
            <person name="Richards A.L."/>
            <person name="Sadzewicz L."/>
            <person name="Sears K."/>
            <person name="Seidman D."/>
            <person name="Sengamalay N."/>
            <person name="Stenos J."/>
            <person name="Tallon L.J."/>
            <person name="Vincent G."/>
            <person name="Fraser C.M."/>
            <person name="Munderloh U."/>
            <person name="Dunning-Hotopp J.C."/>
        </authorList>
    </citation>
    <scope>NUCLEOTIDE SEQUENCE [LARGE SCALE GENOMIC DNA]</scope>
    <source>
        <strain evidence="9 11">Gilliam</strain>
    </source>
</reference>
<keyword evidence="7" id="KW-0676">Redox-active center</keyword>
<evidence type="ECO:0000256" key="5">
    <source>
        <dbReference type="ARBA" id="ARBA00022982"/>
    </source>
</evidence>
<dbReference type="InterPro" id="IPR002109">
    <property type="entry name" value="Glutaredoxin"/>
</dbReference>
<dbReference type="InterPro" id="IPR036249">
    <property type="entry name" value="Thioredoxin-like_sf"/>
</dbReference>
<evidence type="ECO:0000256" key="4">
    <source>
        <dbReference type="ARBA" id="ARBA00022448"/>
    </source>
</evidence>
<proteinExistence type="inferred from homology"/>
<evidence type="ECO:0000313" key="12">
    <source>
        <dbReference type="Proteomes" id="UP000244959"/>
    </source>
</evidence>
<evidence type="ECO:0000259" key="8">
    <source>
        <dbReference type="Pfam" id="PF00462"/>
    </source>
</evidence>
<keyword evidence="6" id="KW-1015">Disulfide bond</keyword>
<dbReference type="EMBL" id="LS398551">
    <property type="protein sequence ID" value="SPR07199.1"/>
    <property type="molecule type" value="Genomic_DNA"/>
</dbReference>
<evidence type="ECO:0000313" key="10">
    <source>
        <dbReference type="EMBL" id="SPR07199.1"/>
    </source>
</evidence>
<accession>A0A0F3ME26</accession>
<dbReference type="RefSeq" id="WP_011944597.1">
    <property type="nucleotide sequence ID" value="NZ_LS398551.1"/>
</dbReference>
<dbReference type="PROSITE" id="PS51354">
    <property type="entry name" value="GLUTAREDOXIN_2"/>
    <property type="match status" value="1"/>
</dbReference>
<dbReference type="PROSITE" id="PS00195">
    <property type="entry name" value="GLUTAREDOXIN_1"/>
    <property type="match status" value="1"/>
</dbReference>
<sequence length="127" mass="14857">MKRILIIVILPIILSYFIIEKTGILEYMKKSDLQDEDFMIYDDDNIYIYTKPTCPYCLNAKSLLNQKSVSFKEIDISNNQQLHEKLKQATSQTTVPYIFIYGQFIGGYMQLQDLDNTDKLDELLAQK</sequence>
<feature type="domain" description="Glutaredoxin" evidence="8">
    <location>
        <begin position="47"/>
        <end position="105"/>
    </location>
</feature>
<organism evidence="9 11">
    <name type="scientific">Orientia tsutsugamushi str. Gilliam</name>
    <dbReference type="NCBI Taxonomy" id="1359184"/>
    <lineage>
        <taxon>Bacteria</taxon>
        <taxon>Pseudomonadati</taxon>
        <taxon>Pseudomonadota</taxon>
        <taxon>Alphaproteobacteria</taxon>
        <taxon>Rickettsiales</taxon>
        <taxon>Rickettsiaceae</taxon>
        <taxon>Rickettsieae</taxon>
        <taxon>Orientia</taxon>
    </lineage>
</organism>
<dbReference type="PRINTS" id="PR00160">
    <property type="entry name" value="GLUTAREDOXIN"/>
</dbReference>
<evidence type="ECO:0000256" key="3">
    <source>
        <dbReference type="ARBA" id="ARBA00015343"/>
    </source>
</evidence>
<dbReference type="PANTHER" id="PTHR46679:SF1">
    <property type="entry name" value="GLUTAREDOXIN-2, MITOCHONDRIAL"/>
    <property type="match status" value="1"/>
</dbReference>
<dbReference type="Proteomes" id="UP000033769">
    <property type="component" value="Unassembled WGS sequence"/>
</dbReference>
<dbReference type="Pfam" id="PF00462">
    <property type="entry name" value="Glutaredoxin"/>
    <property type="match status" value="1"/>
</dbReference>
<evidence type="ECO:0000256" key="1">
    <source>
        <dbReference type="ARBA" id="ARBA00004496"/>
    </source>
</evidence>
<evidence type="ECO:0000256" key="7">
    <source>
        <dbReference type="ARBA" id="ARBA00023284"/>
    </source>
</evidence>
<dbReference type="Proteomes" id="UP000244959">
    <property type="component" value="Chromosome I"/>
</dbReference>
<gene>
    <name evidence="10" type="primary">grxC</name>
    <name evidence="10" type="ORF">GILLIAM_01407</name>
    <name evidence="9" type="ORF">OTSGILL_0170</name>
</gene>
<dbReference type="InterPro" id="IPR014025">
    <property type="entry name" value="Glutaredoxin_subgr"/>
</dbReference>
<evidence type="ECO:0000256" key="2">
    <source>
        <dbReference type="ARBA" id="ARBA00007787"/>
    </source>
</evidence>
<reference evidence="10" key="3">
    <citation type="submission" date="2018-03" db="EMBL/GenBank/DDBJ databases">
        <authorList>
            <person name="Keele B.F."/>
        </authorList>
    </citation>
    <scope>NUCLEOTIDE SEQUENCE [LARGE SCALE GENOMIC DNA]</scope>
    <source>
        <strain evidence="10">Gilliam</strain>
    </source>
</reference>
<dbReference type="SUPFAM" id="SSF52833">
    <property type="entry name" value="Thioredoxin-like"/>
    <property type="match status" value="1"/>
</dbReference>
<dbReference type="GO" id="GO:0005737">
    <property type="term" value="C:cytoplasm"/>
    <property type="evidence" value="ECO:0007669"/>
    <property type="project" value="UniProtKB-SubCell"/>
</dbReference>
<comment type="subcellular location">
    <subcellularLocation>
        <location evidence="1">Cytoplasm</location>
    </subcellularLocation>
</comment>
<name>A0A0F3ME26_ORITS</name>
<dbReference type="Gene3D" id="3.40.30.10">
    <property type="entry name" value="Glutaredoxin"/>
    <property type="match status" value="1"/>
</dbReference>
<keyword evidence="4" id="KW-0813">Transport</keyword>
<protein>
    <recommendedName>
        <fullName evidence="3">Glutaredoxin 1</fullName>
    </recommendedName>
</protein>
<dbReference type="InterPro" id="IPR011767">
    <property type="entry name" value="GLR_AS"/>
</dbReference>
<evidence type="ECO:0000256" key="6">
    <source>
        <dbReference type="ARBA" id="ARBA00023157"/>
    </source>
</evidence>
<keyword evidence="12" id="KW-1185">Reference proteome</keyword>
<reference evidence="12" key="2">
    <citation type="submission" date="2018-03" db="EMBL/GenBank/DDBJ databases">
        <authorList>
            <person name="Batty M. E."/>
            <person name="Batty M E."/>
        </authorList>
    </citation>
    <scope>NUCLEOTIDE SEQUENCE [LARGE SCALE GENOMIC DNA]</scope>
    <source>
        <strain evidence="12">Gilliam</strain>
    </source>
</reference>
<dbReference type="AlphaFoldDB" id="A0A0F3ME26"/>
<dbReference type="EMBL" id="LANO01000002">
    <property type="protein sequence ID" value="KJV54038.1"/>
    <property type="molecule type" value="Genomic_DNA"/>
</dbReference>
<evidence type="ECO:0000313" key="9">
    <source>
        <dbReference type="EMBL" id="KJV54038.1"/>
    </source>
</evidence>
<dbReference type="GO" id="GO:0015035">
    <property type="term" value="F:protein-disulfide reductase activity"/>
    <property type="evidence" value="ECO:0007669"/>
    <property type="project" value="TreeGrafter"/>
</dbReference>
<evidence type="ECO:0000313" key="11">
    <source>
        <dbReference type="Proteomes" id="UP000033769"/>
    </source>
</evidence>
<dbReference type="PANTHER" id="PTHR46679">
    <property type="match status" value="1"/>
</dbReference>
<keyword evidence="5" id="KW-0249">Electron transport</keyword>
<comment type="similarity">
    <text evidence="2">Belongs to the glutaredoxin family.</text>
</comment>